<organism evidence="2 3">
    <name type="scientific">Larinioides sclopetarius</name>
    <dbReference type="NCBI Taxonomy" id="280406"/>
    <lineage>
        <taxon>Eukaryota</taxon>
        <taxon>Metazoa</taxon>
        <taxon>Ecdysozoa</taxon>
        <taxon>Arthropoda</taxon>
        <taxon>Chelicerata</taxon>
        <taxon>Arachnida</taxon>
        <taxon>Araneae</taxon>
        <taxon>Araneomorphae</taxon>
        <taxon>Entelegynae</taxon>
        <taxon>Araneoidea</taxon>
        <taxon>Araneidae</taxon>
        <taxon>Larinioides</taxon>
    </lineage>
</organism>
<keyword evidence="3" id="KW-1185">Reference proteome</keyword>
<dbReference type="AlphaFoldDB" id="A0AAV2BW48"/>
<name>A0AAV2BW48_9ARAC</name>
<protein>
    <submittedName>
        <fullName evidence="2">Uncharacterized protein</fullName>
    </submittedName>
</protein>
<gene>
    <name evidence="2" type="ORF">LARSCL_LOCUS21735</name>
</gene>
<feature type="compositionally biased region" description="Polar residues" evidence="1">
    <location>
        <begin position="1"/>
        <end position="52"/>
    </location>
</feature>
<accession>A0AAV2BW48</accession>
<dbReference type="EMBL" id="CAXIEN010000533">
    <property type="protein sequence ID" value="CAL1300084.1"/>
    <property type="molecule type" value="Genomic_DNA"/>
</dbReference>
<dbReference type="Proteomes" id="UP001497382">
    <property type="component" value="Unassembled WGS sequence"/>
</dbReference>
<evidence type="ECO:0000313" key="3">
    <source>
        <dbReference type="Proteomes" id="UP001497382"/>
    </source>
</evidence>
<sequence length="251" mass="27524">MGVGGSTSRPSSATVIMSNKRPQSSSSDQSATRESSGAHSSPPDNRPTNSCCSHYRENHSGVTRTVTPADPAQKDDSIDDEIEEIVANTLDLVSNQRTSRQSSPHLRDTDRGGGGGIVVRRDVTSSATSSGSGQRRLLQRSESTRKLQKRPSDEDSDNQYDAKDVIPEVDFAKFKKVNHQGTTVQSNGRILHHQESDLLWRFGLLSPEAYKITTGTRSAPTNQGPYLKTPSYDLTEEQLMANIEKEFECTI</sequence>
<proteinExistence type="predicted"/>
<feature type="compositionally biased region" description="Polar residues" evidence="1">
    <location>
        <begin position="91"/>
        <end position="104"/>
    </location>
</feature>
<evidence type="ECO:0000313" key="2">
    <source>
        <dbReference type="EMBL" id="CAL1300084.1"/>
    </source>
</evidence>
<reference evidence="2 3" key="1">
    <citation type="submission" date="2024-04" db="EMBL/GenBank/DDBJ databases">
        <authorList>
            <person name="Rising A."/>
            <person name="Reimegard J."/>
            <person name="Sonavane S."/>
            <person name="Akerstrom W."/>
            <person name="Nylinder S."/>
            <person name="Hedman E."/>
            <person name="Kallberg Y."/>
        </authorList>
    </citation>
    <scope>NUCLEOTIDE SEQUENCE [LARGE SCALE GENOMIC DNA]</scope>
</reference>
<evidence type="ECO:0000256" key="1">
    <source>
        <dbReference type="SAM" id="MobiDB-lite"/>
    </source>
</evidence>
<comment type="caution">
    <text evidence="2">The sequence shown here is derived from an EMBL/GenBank/DDBJ whole genome shotgun (WGS) entry which is preliminary data.</text>
</comment>
<feature type="region of interest" description="Disordered" evidence="1">
    <location>
        <begin position="1"/>
        <end position="162"/>
    </location>
</feature>
<feature type="compositionally biased region" description="Basic and acidic residues" evidence="1">
    <location>
        <begin position="142"/>
        <end position="153"/>
    </location>
</feature>